<dbReference type="EMBL" id="OX465078">
    <property type="protein sequence ID" value="CAI9272022.1"/>
    <property type="molecule type" value="Genomic_DNA"/>
</dbReference>
<reference evidence="2" key="1">
    <citation type="submission" date="2023-04" db="EMBL/GenBank/DDBJ databases">
        <authorList>
            <person name="Vijverberg K."/>
            <person name="Xiong W."/>
            <person name="Schranz E."/>
        </authorList>
    </citation>
    <scope>NUCLEOTIDE SEQUENCE</scope>
</reference>
<feature type="region of interest" description="Disordered" evidence="1">
    <location>
        <begin position="214"/>
        <end position="235"/>
    </location>
</feature>
<evidence type="ECO:0000313" key="3">
    <source>
        <dbReference type="EMBL" id="CAI9272022.1"/>
    </source>
</evidence>
<organism evidence="2 4">
    <name type="scientific">Lactuca saligna</name>
    <name type="common">Willowleaf lettuce</name>
    <dbReference type="NCBI Taxonomy" id="75948"/>
    <lineage>
        <taxon>Eukaryota</taxon>
        <taxon>Viridiplantae</taxon>
        <taxon>Streptophyta</taxon>
        <taxon>Embryophyta</taxon>
        <taxon>Tracheophyta</taxon>
        <taxon>Spermatophyta</taxon>
        <taxon>Magnoliopsida</taxon>
        <taxon>eudicotyledons</taxon>
        <taxon>Gunneridae</taxon>
        <taxon>Pentapetalae</taxon>
        <taxon>asterids</taxon>
        <taxon>campanulids</taxon>
        <taxon>Asterales</taxon>
        <taxon>Asteraceae</taxon>
        <taxon>Cichorioideae</taxon>
        <taxon>Cichorieae</taxon>
        <taxon>Lactucinae</taxon>
        <taxon>Lactuca</taxon>
    </lineage>
</organism>
<sequence>MAKSSIEKHPTMGIRESDDFNLVKFWIYTMDASNFWEIMDTNEITKDDMVLLTRYLVDSYRTNGFRLPADNFFKEAKIEQVGELKGSYMDYHEPCMKQGAGVGLWIFFCQEILKHKGVKERPRLMRHNEDTSQTTTNQQSVNVNQDHVFTFPCHERPWLITHQEDTSQVLNVDPDHGTISGAKQDVLRKLFRYVYNYFNKNMLLADCFVQKEETAEEEASVGSRKRKRSFEDVKV</sequence>
<proteinExistence type="predicted"/>
<name>A0AA35YB39_LACSI</name>
<dbReference type="Proteomes" id="UP001177003">
    <property type="component" value="Chromosome 0"/>
</dbReference>
<gene>
    <name evidence="3" type="ORF">LSALG_LOCUS12269</name>
    <name evidence="2" type="ORF">LSALG_LOCUS6247</name>
</gene>
<keyword evidence="4" id="KW-1185">Reference proteome</keyword>
<accession>A0AA35YB39</accession>
<dbReference type="EMBL" id="OX465086">
    <property type="protein sequence ID" value="CAI9265651.1"/>
    <property type="molecule type" value="Genomic_DNA"/>
</dbReference>
<evidence type="ECO:0000313" key="4">
    <source>
        <dbReference type="Proteomes" id="UP001177003"/>
    </source>
</evidence>
<dbReference type="Proteomes" id="UP001177003">
    <property type="component" value="Chromosome 2"/>
</dbReference>
<evidence type="ECO:0000256" key="1">
    <source>
        <dbReference type="SAM" id="MobiDB-lite"/>
    </source>
</evidence>
<dbReference type="AlphaFoldDB" id="A0AA35YB39"/>
<evidence type="ECO:0000313" key="2">
    <source>
        <dbReference type="EMBL" id="CAI9265651.1"/>
    </source>
</evidence>
<protein>
    <submittedName>
        <fullName evidence="2">Uncharacterized protein</fullName>
    </submittedName>
</protein>